<dbReference type="InterPro" id="IPR011990">
    <property type="entry name" value="TPR-like_helical_dom_sf"/>
</dbReference>
<dbReference type="Pfam" id="PF13424">
    <property type="entry name" value="TPR_12"/>
    <property type="match status" value="2"/>
</dbReference>
<dbReference type="GO" id="GO:0043531">
    <property type="term" value="F:ADP binding"/>
    <property type="evidence" value="ECO:0007669"/>
    <property type="project" value="InterPro"/>
</dbReference>
<dbReference type="OrthoDB" id="20872at2759"/>
<dbReference type="Proteomes" id="UP000240883">
    <property type="component" value="Unassembled WGS sequence"/>
</dbReference>
<dbReference type="Pfam" id="PF13374">
    <property type="entry name" value="TPR_10"/>
    <property type="match status" value="1"/>
</dbReference>
<keyword evidence="5" id="KW-1185">Reference proteome</keyword>
<dbReference type="InterPro" id="IPR010730">
    <property type="entry name" value="HET"/>
</dbReference>
<dbReference type="SUPFAM" id="SSF52540">
    <property type="entry name" value="P-loop containing nucleoside triphosphate hydrolases"/>
    <property type="match status" value="1"/>
</dbReference>
<evidence type="ECO:0000259" key="3">
    <source>
        <dbReference type="Pfam" id="PF25000"/>
    </source>
</evidence>
<gene>
    <name evidence="4" type="ORF">BS50DRAFT_532071</name>
</gene>
<protein>
    <submittedName>
        <fullName evidence="4">Kinesin light chain 1</fullName>
    </submittedName>
</protein>
<evidence type="ECO:0000259" key="1">
    <source>
        <dbReference type="Pfam" id="PF00931"/>
    </source>
</evidence>
<organism evidence="4 5">
    <name type="scientific">Corynespora cassiicola Philippines</name>
    <dbReference type="NCBI Taxonomy" id="1448308"/>
    <lineage>
        <taxon>Eukaryota</taxon>
        <taxon>Fungi</taxon>
        <taxon>Dikarya</taxon>
        <taxon>Ascomycota</taxon>
        <taxon>Pezizomycotina</taxon>
        <taxon>Dothideomycetes</taxon>
        <taxon>Pleosporomycetidae</taxon>
        <taxon>Pleosporales</taxon>
        <taxon>Corynesporascaceae</taxon>
        <taxon>Corynespora</taxon>
    </lineage>
</organism>
<accession>A0A2T2NB13</accession>
<dbReference type="InterPro" id="IPR056681">
    <property type="entry name" value="DUF7779"/>
</dbReference>
<dbReference type="SUPFAM" id="SSF48452">
    <property type="entry name" value="TPR-like"/>
    <property type="match status" value="1"/>
</dbReference>
<dbReference type="Gene3D" id="1.25.40.10">
    <property type="entry name" value="Tetratricopeptide repeat domain"/>
    <property type="match status" value="2"/>
</dbReference>
<dbReference type="Pfam" id="PF25000">
    <property type="entry name" value="DUF7779"/>
    <property type="match status" value="1"/>
</dbReference>
<dbReference type="PANTHER" id="PTHR10622:SF11">
    <property type="entry name" value="HET-DOMAIN-CONTAINING PROTEIN"/>
    <property type="match status" value="1"/>
</dbReference>
<dbReference type="STRING" id="1448308.A0A2T2NB13"/>
<dbReference type="NCBIfam" id="NF040586">
    <property type="entry name" value="FxSxx_TPR"/>
    <property type="match status" value="1"/>
</dbReference>
<feature type="domain" description="NB-ARC" evidence="1">
    <location>
        <begin position="285"/>
        <end position="446"/>
    </location>
</feature>
<evidence type="ECO:0000313" key="4">
    <source>
        <dbReference type="EMBL" id="PSN62651.1"/>
    </source>
</evidence>
<dbReference type="InterPro" id="IPR027417">
    <property type="entry name" value="P-loop_NTPase"/>
</dbReference>
<sequence>MRLLECKGDGNYGLTEFLGRDIPPYAILSHTWGSDDAEVTFRDVTEGINKTKDGFKKIQFCSEQAAKDNLRYFWVDTCCIDKTSSAELSEAINSMFAWYCNAAKCYVYLSDISTDGSTSNRHLRQSRWWTRGWTLQELIAPASVELFSAEGQRLGNKRSMVQEIHDITGISVQALHGSPLHQLSVDERMSWAENRTTKREEDSAYSLMGIFDVHMPLIYGEGQKKAFDRLKREINAAQPQQVEESFHLRGSFSTVPFVPDLDFVDRPEILSWIRDKCARPGARAALVGLGGVGKSQLAIQHAYNVRYADPHMFVFWVHASSQARFKEAYQDIANRLELPRRDDPKANVLKLVSDWLRDESNGRWIMVLDNVDDVETFFPSRKRGRDGAREVPPVSLASYLPQSRSGSILVTSRSKDTASRLAGGYNHIKEVDAMDGDQGLQLLRNKLRDVPTREAATELLRTLDHMPLAISQAAAYINQRARMTIPGYLKAFNKSLSKRKDLLVWDGGDLRRDESASNSVVTTWEMSFDRILQERPSAADLLSIMSFFNAQGIPESALRRHRKKTAEDEGEDELDSAFDEDFDLLRAYSLVSLTAEPDTCEMHALVQFCTQVWLSSTGDAERWNLEFLKSVAQEFPTGYFENWRKCQQLLPHIEHLFNSKPTSDEAVRPWAQVLAKASWYLWLKGDLKTAQDIATKAATSQEILFGPTDEVRLRNDHLLGVVQYTKGDCNEAERLLRQAVEGYEKELGGRDPHTFLGMNDLAKALHDHGKCDEAEKLHRRVLEGREETLGKQHPETLSSMSHLGAALQAQGKFEESERLLRVALKGRGMELGMHHPNTLKSVINLAAVLQAQGKYNDAESLYRRALEGRKETLDKQHPDTLVSMHCLARLLHDQKRYTEATYLYRQACGGLGDALGAQHPTTIACCSDFSAMKQEAKQNDS</sequence>
<evidence type="ECO:0000259" key="2">
    <source>
        <dbReference type="Pfam" id="PF06985"/>
    </source>
</evidence>
<dbReference type="Pfam" id="PF00931">
    <property type="entry name" value="NB-ARC"/>
    <property type="match status" value="1"/>
</dbReference>
<dbReference type="InterPro" id="IPR002182">
    <property type="entry name" value="NB-ARC"/>
</dbReference>
<dbReference type="PANTHER" id="PTHR10622">
    <property type="entry name" value="HET DOMAIN-CONTAINING PROTEIN"/>
    <property type="match status" value="1"/>
</dbReference>
<feature type="domain" description="Heterokaryon incompatibility" evidence="2">
    <location>
        <begin position="25"/>
        <end position="116"/>
    </location>
</feature>
<dbReference type="AlphaFoldDB" id="A0A2T2NB13"/>
<evidence type="ECO:0000313" key="5">
    <source>
        <dbReference type="Proteomes" id="UP000240883"/>
    </source>
</evidence>
<dbReference type="Pfam" id="PF06985">
    <property type="entry name" value="HET"/>
    <property type="match status" value="1"/>
</dbReference>
<name>A0A2T2NB13_CORCC</name>
<dbReference type="EMBL" id="KZ678141">
    <property type="protein sequence ID" value="PSN62651.1"/>
    <property type="molecule type" value="Genomic_DNA"/>
</dbReference>
<dbReference type="Gene3D" id="3.40.50.300">
    <property type="entry name" value="P-loop containing nucleotide triphosphate hydrolases"/>
    <property type="match status" value="1"/>
</dbReference>
<reference evidence="4 5" key="1">
    <citation type="journal article" date="2018" name="Front. Microbiol.">
        <title>Genome-Wide Analysis of Corynespora cassiicola Leaf Fall Disease Putative Effectors.</title>
        <authorList>
            <person name="Lopez D."/>
            <person name="Ribeiro S."/>
            <person name="Label P."/>
            <person name="Fumanal B."/>
            <person name="Venisse J.S."/>
            <person name="Kohler A."/>
            <person name="de Oliveira R.R."/>
            <person name="Labutti K."/>
            <person name="Lipzen A."/>
            <person name="Lail K."/>
            <person name="Bauer D."/>
            <person name="Ohm R.A."/>
            <person name="Barry K.W."/>
            <person name="Spatafora J."/>
            <person name="Grigoriev I.V."/>
            <person name="Martin F.M."/>
            <person name="Pujade-Renaud V."/>
        </authorList>
    </citation>
    <scope>NUCLEOTIDE SEQUENCE [LARGE SCALE GENOMIC DNA]</scope>
    <source>
        <strain evidence="4 5">Philippines</strain>
    </source>
</reference>
<proteinExistence type="predicted"/>
<feature type="domain" description="DUF7779" evidence="3">
    <location>
        <begin position="535"/>
        <end position="612"/>
    </location>
</feature>